<dbReference type="EMBL" id="CP144746">
    <property type="protein sequence ID" value="WVZ57158.1"/>
    <property type="molecule type" value="Genomic_DNA"/>
</dbReference>
<dbReference type="GO" id="GO:0004197">
    <property type="term" value="F:cysteine-type endopeptidase activity"/>
    <property type="evidence" value="ECO:0007669"/>
    <property type="project" value="InterPro"/>
</dbReference>
<dbReference type="AlphaFoldDB" id="A0AAQ3SH61"/>
<evidence type="ECO:0000259" key="2">
    <source>
        <dbReference type="Pfam" id="PF00656"/>
    </source>
</evidence>
<dbReference type="InterPro" id="IPR011600">
    <property type="entry name" value="Pept_C14_caspase"/>
</dbReference>
<feature type="domain" description="Peptidase C14 caspase" evidence="2">
    <location>
        <begin position="490"/>
        <end position="759"/>
    </location>
</feature>
<dbReference type="Gene3D" id="3.40.50.12660">
    <property type="match status" value="2"/>
</dbReference>
<dbReference type="GO" id="GO:0006508">
    <property type="term" value="P:proteolysis"/>
    <property type="evidence" value="ECO:0007669"/>
    <property type="project" value="InterPro"/>
</dbReference>
<sequence length="771" mass="83543">MASARRPPPPQQQHTTWCARCGAYLTVAPGARSVRCALCHAVTRVERRPHGLHHAAVGFIKGLINAFTTPAPAQLPAEPYCSSASPSPAASAYPRVRGCRKRALLVGISYAGTKYELKGAVNDVHCMRYLLRERFGFPPDCILVLTRFSFFLMIDPHGMAEEDKDPSRVPTRQNLLRALRWLVDGTVAGDSLVFHFSGHGVQKLDNDGDEADGYDEALCPVDFDDPRGGGGGVVLDDEINATIVRPLGRGVKLHAIVDTCHSGTILDLPYLCRLSRTGYWQWENQQTRLSSEPKCTSGGLAISISGCGDSQTSQDTAAFSGSASTGAMTYSFIKAVESEPGATYGRLLAAMRATIRDNGGELGIPGPIGTFFRRVITFSCAQEPQLCASETFDIYRKPLILPLGTASARPATSWWCSHCGMGLAVAPSGSGSSVRCAFCHRVTVMRIDIERQQRGVTRALAGTPSPPRRPPASAAGLEIPASYPVVRGNKRALLVGVSYRGTAYELKGTVNDVKEMRRLLCSHFGFPGDCILELTENESEASRVPTRQNLLLAMRWLVEGSRSGDSLVFHFSGHGVQKLDMNDDEVDGDDEALCPVDFERSGKILDDEINATIVRPLGQGVKLHAIVDTCHSGTILDLPYLCRLSRTGYWQWENHCRPSAGMSNRPNGGLAISISGCSDDQKSADASGFPESSSIGAMTDSFIKAVEAEPGTTYGRLLSAMRARIRDGQGSRRLPGRLGSFVRWMIPSGGVQEPQLCSSEIFDIYRKPFLL</sequence>
<dbReference type="GO" id="GO:0005737">
    <property type="term" value="C:cytoplasm"/>
    <property type="evidence" value="ECO:0007669"/>
    <property type="project" value="TreeGrafter"/>
</dbReference>
<organism evidence="4 5">
    <name type="scientific">Paspalum notatum var. saurae</name>
    <dbReference type="NCBI Taxonomy" id="547442"/>
    <lineage>
        <taxon>Eukaryota</taxon>
        <taxon>Viridiplantae</taxon>
        <taxon>Streptophyta</taxon>
        <taxon>Embryophyta</taxon>
        <taxon>Tracheophyta</taxon>
        <taxon>Spermatophyta</taxon>
        <taxon>Magnoliopsida</taxon>
        <taxon>Liliopsida</taxon>
        <taxon>Poales</taxon>
        <taxon>Poaceae</taxon>
        <taxon>PACMAD clade</taxon>
        <taxon>Panicoideae</taxon>
        <taxon>Andropogonodae</taxon>
        <taxon>Paspaleae</taxon>
        <taxon>Paspalinae</taxon>
        <taxon>Paspalum</taxon>
    </lineage>
</organism>
<dbReference type="Proteomes" id="UP001341281">
    <property type="component" value="Chromosome 02"/>
</dbReference>
<evidence type="ECO:0000313" key="4">
    <source>
        <dbReference type="EMBL" id="WVZ57158.1"/>
    </source>
</evidence>
<dbReference type="Pfam" id="PF06943">
    <property type="entry name" value="zf-LSD1"/>
    <property type="match status" value="1"/>
</dbReference>
<dbReference type="InterPro" id="IPR005735">
    <property type="entry name" value="Znf_LSD1"/>
</dbReference>
<evidence type="ECO:0000256" key="1">
    <source>
        <dbReference type="ARBA" id="ARBA00009005"/>
    </source>
</evidence>
<evidence type="ECO:0000313" key="5">
    <source>
        <dbReference type="Proteomes" id="UP001341281"/>
    </source>
</evidence>
<name>A0AAQ3SH61_PASNO</name>
<dbReference type="PANTHER" id="PTHR48104">
    <property type="entry name" value="METACASPASE-4"/>
    <property type="match status" value="1"/>
</dbReference>
<evidence type="ECO:0000259" key="3">
    <source>
        <dbReference type="Pfam" id="PF06943"/>
    </source>
</evidence>
<reference evidence="4 5" key="1">
    <citation type="submission" date="2024-02" db="EMBL/GenBank/DDBJ databases">
        <title>High-quality chromosome-scale genome assembly of Pensacola bahiagrass (Paspalum notatum Flugge var. saurae).</title>
        <authorList>
            <person name="Vega J.M."/>
            <person name="Podio M."/>
            <person name="Orjuela J."/>
            <person name="Siena L.A."/>
            <person name="Pessino S.C."/>
            <person name="Combes M.C."/>
            <person name="Mariac C."/>
            <person name="Albertini E."/>
            <person name="Pupilli F."/>
            <person name="Ortiz J.P.A."/>
            <person name="Leblanc O."/>
        </authorList>
    </citation>
    <scope>NUCLEOTIDE SEQUENCE [LARGE SCALE GENOMIC DNA]</scope>
    <source>
        <strain evidence="4">R1</strain>
        <tissue evidence="4">Leaf</tissue>
    </source>
</reference>
<dbReference type="InterPro" id="IPR050452">
    <property type="entry name" value="Metacaspase"/>
</dbReference>
<keyword evidence="5" id="KW-1185">Reference proteome</keyword>
<dbReference type="NCBIfam" id="TIGR01053">
    <property type="entry name" value="LSD1"/>
    <property type="match status" value="1"/>
</dbReference>
<dbReference type="Pfam" id="PF00656">
    <property type="entry name" value="Peptidase_C14"/>
    <property type="match status" value="2"/>
</dbReference>
<comment type="similarity">
    <text evidence="1">Belongs to the peptidase C14B family.</text>
</comment>
<protein>
    <submittedName>
        <fullName evidence="4">Uncharacterized protein</fullName>
    </submittedName>
</protein>
<accession>A0AAQ3SH61</accession>
<feature type="domain" description="Peptidase C14 caspase" evidence="2">
    <location>
        <begin position="100"/>
        <end position="389"/>
    </location>
</feature>
<dbReference type="PANTHER" id="PTHR48104:SF42">
    <property type="entry name" value="OS03G0389000 PROTEIN"/>
    <property type="match status" value="1"/>
</dbReference>
<feature type="domain" description="Zinc finger LSD1-type" evidence="3">
    <location>
        <begin position="18"/>
        <end position="42"/>
    </location>
</feature>
<proteinExistence type="inferred from homology"/>
<gene>
    <name evidence="4" type="ORF">U9M48_007578</name>
</gene>